<reference evidence="1 2" key="1">
    <citation type="submission" date="2023-02" db="EMBL/GenBank/DDBJ databases">
        <title>Genome sequence of Sphingobacterium sp. KACC 22765.</title>
        <authorList>
            <person name="Kim S."/>
            <person name="Heo J."/>
            <person name="Kwon S.-W."/>
        </authorList>
    </citation>
    <scope>NUCLEOTIDE SEQUENCE [LARGE SCALE GENOMIC DNA]</scope>
    <source>
        <strain evidence="1 2">KACC 22765</strain>
    </source>
</reference>
<organism evidence="1 2">
    <name type="scientific">Sphingobacterium oryzagri</name>
    <dbReference type="NCBI Taxonomy" id="3025669"/>
    <lineage>
        <taxon>Bacteria</taxon>
        <taxon>Pseudomonadati</taxon>
        <taxon>Bacteroidota</taxon>
        <taxon>Sphingobacteriia</taxon>
        <taxon>Sphingobacteriales</taxon>
        <taxon>Sphingobacteriaceae</taxon>
        <taxon>Sphingobacterium</taxon>
    </lineage>
</organism>
<dbReference type="Proteomes" id="UP001221558">
    <property type="component" value="Chromosome"/>
</dbReference>
<accession>A0ABY7WG10</accession>
<gene>
    <name evidence="1" type="ORF">PQ465_19185</name>
</gene>
<dbReference type="RefSeq" id="WP_274267138.1">
    <property type="nucleotide sequence ID" value="NZ_CP117880.1"/>
</dbReference>
<evidence type="ECO:0000313" key="1">
    <source>
        <dbReference type="EMBL" id="WDF68405.1"/>
    </source>
</evidence>
<dbReference type="EMBL" id="CP117880">
    <property type="protein sequence ID" value="WDF68405.1"/>
    <property type="molecule type" value="Genomic_DNA"/>
</dbReference>
<sequence length="110" mass="12137">MIKKLLTIIVTIAVVLSLALGMLFSYITRESKHNSTSQDKGKLDFVDMFDSNKVYIIGGTYMNNRGAKLYVGERTGIAIGISASLLKGVQGYFIYDSMQQTSRSTVFKPA</sequence>
<proteinExistence type="predicted"/>
<evidence type="ECO:0000313" key="2">
    <source>
        <dbReference type="Proteomes" id="UP001221558"/>
    </source>
</evidence>
<keyword evidence="2" id="KW-1185">Reference proteome</keyword>
<protein>
    <submittedName>
        <fullName evidence="1">Uncharacterized protein</fullName>
    </submittedName>
</protein>
<name>A0ABY7WG10_9SPHI</name>